<dbReference type="KEGG" id="pfp:PFL1_06721"/>
<dbReference type="InterPro" id="IPR036264">
    <property type="entry name" value="Bact_exopeptidase_dim_dom"/>
</dbReference>
<dbReference type="SUPFAM" id="SSF55031">
    <property type="entry name" value="Bacterial exopeptidase dimerisation domain"/>
    <property type="match status" value="1"/>
</dbReference>
<evidence type="ECO:0000313" key="8">
    <source>
        <dbReference type="Proteomes" id="UP000053664"/>
    </source>
</evidence>
<dbReference type="InterPro" id="IPR011650">
    <property type="entry name" value="Peptidase_M20_dimer"/>
</dbReference>
<dbReference type="RefSeq" id="XP_007882458.1">
    <property type="nucleotide sequence ID" value="XM_007884267.1"/>
</dbReference>
<dbReference type="GO" id="GO:0046872">
    <property type="term" value="F:metal ion binding"/>
    <property type="evidence" value="ECO:0007669"/>
    <property type="project" value="UniProtKB-KW"/>
</dbReference>
<dbReference type="Gene3D" id="3.30.70.360">
    <property type="match status" value="1"/>
</dbReference>
<dbReference type="PANTHER" id="PTHR43808">
    <property type="entry name" value="ACETYLORNITHINE DEACETYLASE"/>
    <property type="match status" value="1"/>
</dbReference>
<evidence type="ECO:0000259" key="6">
    <source>
        <dbReference type="Pfam" id="PF07687"/>
    </source>
</evidence>
<dbReference type="OrthoDB" id="10059875at2759"/>
<dbReference type="InterPro" id="IPR002933">
    <property type="entry name" value="Peptidase_M20"/>
</dbReference>
<dbReference type="AlphaFoldDB" id="A0A061H0J0"/>
<evidence type="ECO:0000256" key="2">
    <source>
        <dbReference type="ARBA" id="ARBA00006247"/>
    </source>
</evidence>
<keyword evidence="4" id="KW-0378">Hydrolase</keyword>
<dbReference type="InterPro" id="IPR001261">
    <property type="entry name" value="ArgE/DapE_CS"/>
</dbReference>
<keyword evidence="5" id="KW-0862">Zinc</keyword>
<dbReference type="Proteomes" id="UP000053664">
    <property type="component" value="Unassembled WGS sequence"/>
</dbReference>
<evidence type="ECO:0000256" key="5">
    <source>
        <dbReference type="ARBA" id="ARBA00022833"/>
    </source>
</evidence>
<evidence type="ECO:0000256" key="4">
    <source>
        <dbReference type="ARBA" id="ARBA00022801"/>
    </source>
</evidence>
<accession>A0A061H0J0</accession>
<comment type="similarity">
    <text evidence="2">Belongs to the peptidase M20A family.</text>
</comment>
<name>A0A061H0J0_9BASI</name>
<gene>
    <name evidence="7" type="ORF">PFL1_06721</name>
</gene>
<dbReference type="PANTHER" id="PTHR43808:SF25">
    <property type="entry name" value="PEPTIDASE M20 DIMERISATION DOMAIN-CONTAINING PROTEIN"/>
    <property type="match status" value="1"/>
</dbReference>
<dbReference type="PROSITE" id="PS00758">
    <property type="entry name" value="ARGE_DAPE_CPG2_1"/>
    <property type="match status" value="1"/>
</dbReference>
<organism evidence="7 8">
    <name type="scientific">Pseudozyma flocculosa PF-1</name>
    <dbReference type="NCBI Taxonomy" id="1277687"/>
    <lineage>
        <taxon>Eukaryota</taxon>
        <taxon>Fungi</taxon>
        <taxon>Dikarya</taxon>
        <taxon>Basidiomycota</taxon>
        <taxon>Ustilaginomycotina</taxon>
        <taxon>Ustilaginomycetes</taxon>
        <taxon>Ustilaginales</taxon>
        <taxon>Ustilaginaceae</taxon>
        <taxon>Pseudozyma</taxon>
    </lineage>
</organism>
<dbReference type="SUPFAM" id="SSF53187">
    <property type="entry name" value="Zn-dependent exopeptidases"/>
    <property type="match status" value="1"/>
</dbReference>
<dbReference type="Gene3D" id="3.40.630.10">
    <property type="entry name" value="Zn peptidases"/>
    <property type="match status" value="2"/>
</dbReference>
<proteinExistence type="inferred from homology"/>
<dbReference type="Pfam" id="PF01546">
    <property type="entry name" value="Peptidase_M20"/>
    <property type="match status" value="1"/>
</dbReference>
<comment type="cofactor">
    <cofactor evidence="1">
        <name>Zn(2+)</name>
        <dbReference type="ChEBI" id="CHEBI:29105"/>
    </cofactor>
</comment>
<dbReference type="InterPro" id="IPR050072">
    <property type="entry name" value="Peptidase_M20A"/>
</dbReference>
<reference evidence="7 8" key="1">
    <citation type="journal article" date="2013" name="Plant Cell">
        <title>The transition from a phytopathogenic smut ancestor to an anamorphic biocontrol agent deciphered by comparative whole-genome analysis.</title>
        <authorList>
            <person name="Lefebvre F."/>
            <person name="Joly D.L."/>
            <person name="Labbe C."/>
            <person name="Teichmann B."/>
            <person name="Linning R."/>
            <person name="Belzile F."/>
            <person name="Bakkeren G."/>
            <person name="Belanger R.R."/>
        </authorList>
    </citation>
    <scope>NUCLEOTIDE SEQUENCE [LARGE SCALE GENOMIC DNA]</scope>
    <source>
        <strain evidence="7 8">PF-1</strain>
    </source>
</reference>
<dbReference type="eggNOG" id="KOG2275">
    <property type="taxonomic scope" value="Eukaryota"/>
</dbReference>
<feature type="domain" description="Peptidase M20 dimerisation" evidence="6">
    <location>
        <begin position="223"/>
        <end position="332"/>
    </location>
</feature>
<dbReference type="Pfam" id="PF07687">
    <property type="entry name" value="M20_dimer"/>
    <property type="match status" value="1"/>
</dbReference>
<dbReference type="GeneID" id="19320792"/>
<keyword evidence="3" id="KW-0479">Metal-binding</keyword>
<sequence>MTTTAPCRASLHDAAVELTRQLVRIDSTSPSLSRTGEAAGESGIAAFLVEWLTTRGFEIIPLEPSDPRRPSVLAVHRGRTHPPATATTTADAQAKELGLGRPRSILFNGHIDTVSVSNYATDPFSGELRDGRVYGRGAADMKAGLACALVAAASFVSHSTSCPLRGDVWIAAVADEEDASRGSYDILRYFEQQHDEDQAPPLRRLPIDGAVFPEPTDEQVITMHRGFVWATVCVHGRAAHGSLWEQGRDAVAEMGAFLCAFRAYAAALLDDPERRHPILGRPSAHAGTIRGGDEVSTYPSECTVVLERRTLPGEDDTTFRTELLGLLDSLPPHREGFSWSLDMGTVRPPLVEHAQRDFQDAVMEASSKATGRPAAKTGGQFWTDAALFSQAGVPSVVVGPHGQGIHAHDEWVEVESIKTMVDVYSELIQSFCA</sequence>
<protein>
    <recommendedName>
        <fullName evidence="6">Peptidase M20 dimerisation domain-containing protein</fullName>
    </recommendedName>
</protein>
<dbReference type="GO" id="GO:0016787">
    <property type="term" value="F:hydrolase activity"/>
    <property type="evidence" value="ECO:0007669"/>
    <property type="project" value="UniProtKB-KW"/>
</dbReference>
<evidence type="ECO:0000313" key="7">
    <source>
        <dbReference type="EMBL" id="EPQ25727.1"/>
    </source>
</evidence>
<dbReference type="HOGENOM" id="CLU_021802_2_0_1"/>
<dbReference type="EMBL" id="KE361651">
    <property type="protein sequence ID" value="EPQ25727.1"/>
    <property type="molecule type" value="Genomic_DNA"/>
</dbReference>
<evidence type="ECO:0000256" key="1">
    <source>
        <dbReference type="ARBA" id="ARBA00001947"/>
    </source>
</evidence>
<evidence type="ECO:0000256" key="3">
    <source>
        <dbReference type="ARBA" id="ARBA00022723"/>
    </source>
</evidence>